<dbReference type="Gene3D" id="3.60.10.10">
    <property type="entry name" value="Endonuclease/exonuclease/phosphatase"/>
    <property type="match status" value="1"/>
</dbReference>
<gene>
    <name evidence="4" type="ORF">OJ997_15860</name>
</gene>
<feature type="signal peptide" evidence="2">
    <location>
        <begin position="1"/>
        <end position="25"/>
    </location>
</feature>
<keyword evidence="2" id="KW-0732">Signal</keyword>
<name>A0A9X3N882_9ACTN</name>
<dbReference type="InterPro" id="IPR036691">
    <property type="entry name" value="Endo/exonu/phosph_ase_sf"/>
</dbReference>
<dbReference type="RefSeq" id="WP_270026131.1">
    <property type="nucleotide sequence ID" value="NZ_JAPDDP010000026.1"/>
</dbReference>
<dbReference type="SUPFAM" id="SSF56219">
    <property type="entry name" value="DNase I-like"/>
    <property type="match status" value="1"/>
</dbReference>
<evidence type="ECO:0000256" key="2">
    <source>
        <dbReference type="SAM" id="SignalP"/>
    </source>
</evidence>
<dbReference type="Gene3D" id="2.60.40.1260">
    <property type="entry name" value="Lamin Tail domain"/>
    <property type="match status" value="1"/>
</dbReference>
<dbReference type="Proteomes" id="UP001147653">
    <property type="component" value="Unassembled WGS sequence"/>
</dbReference>
<feature type="region of interest" description="Disordered" evidence="1">
    <location>
        <begin position="144"/>
        <end position="188"/>
    </location>
</feature>
<dbReference type="PANTHER" id="PTHR42834">
    <property type="entry name" value="ENDONUCLEASE/EXONUCLEASE/PHOSPHATASE FAMILY PROTEIN (AFU_ORTHOLOGUE AFUA_3G09210)"/>
    <property type="match status" value="1"/>
</dbReference>
<sequence>MKPRLLTVATTAIAALALAAPAAHAAGPVVISQVAFGGPGGGNDEVIELRNVSGAAVAIGGWTIVGANSAGTNSVRATVPAGASLPANGTFVFANSAGTFTAQSDVQYGTGITATGGIALRNGSATVDAFGSTAAPQAYREGAGLAQPSTGPGGFIRKNGGTQDTDDNAADFTGPTTPTPTKCGSACTGGPVEPGEGCQTAPAVTSITSIQTLGASSACNGTRVRIKGIVTGIDNLYGSSYDAIYKGDSGIWIQEETRSATATTSSAIFVAGIRRSATNPADVIGREVVIEGRANAKFGQVEIVPDGVGSTTNPNAQEVDLNTVAVSVSTDKKPLPEAVVLDQTKAENQDPINRPYYRALQGMRVTLPVGIATGGGTTKFRDVFVEPGTDATRLFRKNDAAAETTPWSDAPAELGISPDGGAGNPADPRLPWRSLTQVDLDLFDVVKSVTGPLSYSYSFFKIVPQLTGATAPTIERGPINAAYPPAVPTPEDNTLRVASFNVENLFPVGESNDGHTITDAEYEERIRTIALAIKNFLKEPDVIAVQEVAVLNGKNALTGLAAKLGNYTGYIAPNNDGRGIAPGFLVKNGTTATNGRVIGADVPGPWANAGVCDLYPGKLFDRAPYALELKKGDITFTALSNHWASQSHQNQCRIDEAAWVNTAAKQMQQEGKNVLVAGDLNDFEFSTALSTLAGGNALANLWTKAPVGQAYSYKFNGHLQTLDHIFVSSGLESRVTDFRYVHFDNDYYERPEGDGSGISDHDPPVVTFELAKGASVSQPSNLTGSVPATLALTIGDASFGTFLPGVARDYTTTLDATVTSTGADATLSVNDASTTATGRLVNGVHALRTPVQVNANGGTYAPLKTDSSPLALASWTEPISVRKVTVGFKQSIAAEDGLRTGSYSKTLTFTLSTTTP</sequence>
<dbReference type="Pfam" id="PF03372">
    <property type="entry name" value="Exo_endo_phos"/>
    <property type="match status" value="1"/>
</dbReference>
<dbReference type="InterPro" id="IPR001322">
    <property type="entry name" value="Lamin_tail_dom"/>
</dbReference>
<comment type="caution">
    <text evidence="4">The sequence shown here is derived from an EMBL/GenBank/DDBJ whole genome shotgun (WGS) entry which is preliminary data.</text>
</comment>
<feature type="region of interest" description="Disordered" evidence="1">
    <location>
        <begin position="400"/>
        <end position="428"/>
    </location>
</feature>
<dbReference type="GO" id="GO:0003824">
    <property type="term" value="F:catalytic activity"/>
    <property type="evidence" value="ECO:0007669"/>
    <property type="project" value="InterPro"/>
</dbReference>
<dbReference type="AlphaFoldDB" id="A0A9X3N882"/>
<evidence type="ECO:0000259" key="3">
    <source>
        <dbReference type="PROSITE" id="PS51841"/>
    </source>
</evidence>
<dbReference type="InterPro" id="IPR036415">
    <property type="entry name" value="Lamin_tail_dom_sf"/>
</dbReference>
<evidence type="ECO:0000256" key="1">
    <source>
        <dbReference type="SAM" id="MobiDB-lite"/>
    </source>
</evidence>
<protein>
    <submittedName>
        <fullName evidence="4">Lamin tail domain-containing protein</fullName>
    </submittedName>
</protein>
<keyword evidence="5" id="KW-1185">Reference proteome</keyword>
<dbReference type="PANTHER" id="PTHR42834:SF1">
    <property type="entry name" value="ENDONUCLEASE_EXONUCLEASE_PHOSPHATASE FAMILY PROTEIN (AFU_ORTHOLOGUE AFUA_3G09210)"/>
    <property type="match status" value="1"/>
</dbReference>
<dbReference type="SUPFAM" id="SSF74853">
    <property type="entry name" value="Lamin A/C globular tail domain"/>
    <property type="match status" value="1"/>
</dbReference>
<organism evidence="4 5">
    <name type="scientific">Solirubrobacter phytolaccae</name>
    <dbReference type="NCBI Taxonomy" id="1404360"/>
    <lineage>
        <taxon>Bacteria</taxon>
        <taxon>Bacillati</taxon>
        <taxon>Actinomycetota</taxon>
        <taxon>Thermoleophilia</taxon>
        <taxon>Solirubrobacterales</taxon>
        <taxon>Solirubrobacteraceae</taxon>
        <taxon>Solirubrobacter</taxon>
    </lineage>
</organism>
<reference evidence="4" key="1">
    <citation type="submission" date="2022-10" db="EMBL/GenBank/DDBJ databases">
        <title>The WGS of Solirubrobacter phytolaccae KCTC 29190.</title>
        <authorList>
            <person name="Jiang Z."/>
        </authorList>
    </citation>
    <scope>NUCLEOTIDE SEQUENCE</scope>
    <source>
        <strain evidence="4">KCTC 29190</strain>
    </source>
</reference>
<feature type="chain" id="PRO_5040963920" evidence="2">
    <location>
        <begin position="26"/>
        <end position="916"/>
    </location>
</feature>
<dbReference type="InterPro" id="IPR005135">
    <property type="entry name" value="Endo/exonuclease/phosphatase"/>
</dbReference>
<dbReference type="PROSITE" id="PS51841">
    <property type="entry name" value="LTD"/>
    <property type="match status" value="1"/>
</dbReference>
<dbReference type="EMBL" id="JAPDDP010000026">
    <property type="protein sequence ID" value="MDA0181780.1"/>
    <property type="molecule type" value="Genomic_DNA"/>
</dbReference>
<dbReference type="Pfam" id="PF00932">
    <property type="entry name" value="LTD"/>
    <property type="match status" value="1"/>
</dbReference>
<evidence type="ECO:0000313" key="5">
    <source>
        <dbReference type="Proteomes" id="UP001147653"/>
    </source>
</evidence>
<accession>A0A9X3N882</accession>
<proteinExistence type="predicted"/>
<evidence type="ECO:0000313" key="4">
    <source>
        <dbReference type="EMBL" id="MDA0181780.1"/>
    </source>
</evidence>
<feature type="domain" description="LTD" evidence="3">
    <location>
        <begin position="17"/>
        <end position="134"/>
    </location>
</feature>